<dbReference type="InParanoid" id="A0A167KP17"/>
<name>A0A167KP17_PHYB8</name>
<dbReference type="VEuPathDB" id="FungiDB:PHYBLDRAFT_172971"/>
<dbReference type="GeneID" id="28997816"/>
<evidence type="ECO:0000313" key="1">
    <source>
        <dbReference type="EMBL" id="OAD68545.1"/>
    </source>
</evidence>
<reference evidence="2" key="1">
    <citation type="submission" date="2015-06" db="EMBL/GenBank/DDBJ databases">
        <title>Expansion of signal transduction pathways in fungi by whole-genome duplication.</title>
        <authorList>
            <consortium name="DOE Joint Genome Institute"/>
            <person name="Corrochano L.M."/>
            <person name="Kuo A."/>
            <person name="Marcet-Houben M."/>
            <person name="Polaino S."/>
            <person name="Salamov A."/>
            <person name="Villalobos J.M."/>
            <person name="Alvarez M.I."/>
            <person name="Avalos J."/>
            <person name="Benito E.P."/>
            <person name="Benoit I."/>
            <person name="Burger G."/>
            <person name="Camino L.P."/>
            <person name="Canovas D."/>
            <person name="Cerda-Olmedo E."/>
            <person name="Cheng J.-F."/>
            <person name="Dominguez A."/>
            <person name="Elias M."/>
            <person name="Eslava A.P."/>
            <person name="Glaser F."/>
            <person name="Grimwood J."/>
            <person name="Gutierrez G."/>
            <person name="Heitman J."/>
            <person name="Henrissat B."/>
            <person name="Iturriaga E.A."/>
            <person name="Lang B.F."/>
            <person name="Lavin J.L."/>
            <person name="Lee S."/>
            <person name="Li W."/>
            <person name="Lindquist E."/>
            <person name="Lopez-Garcia S."/>
            <person name="Luque E.M."/>
            <person name="Marcos A.T."/>
            <person name="Martin J."/>
            <person name="McCluskey K."/>
            <person name="Medina H.R."/>
            <person name="Miralles-Duran A."/>
            <person name="Miyazaki A."/>
            <person name="Munoz-Torres E."/>
            <person name="Oguiza J.A."/>
            <person name="Ohm R."/>
            <person name="Olmedo M."/>
            <person name="Orejas M."/>
            <person name="Ortiz-Castellanos L."/>
            <person name="Pisabarro A.G."/>
            <person name="Rodriguez-Romero J."/>
            <person name="Ruiz-Herrera J."/>
            <person name="Ruiz-Vazquez R."/>
            <person name="Sanz C."/>
            <person name="Schackwitz W."/>
            <person name="Schmutz J."/>
            <person name="Shahriari M."/>
            <person name="Shelest E."/>
            <person name="Silva-Franco F."/>
            <person name="Soanes D."/>
            <person name="Syed K."/>
            <person name="Tagua V.G."/>
            <person name="Talbot N.J."/>
            <person name="Thon M."/>
            <person name="De vries R.P."/>
            <person name="Wiebenga A."/>
            <person name="Yadav J.S."/>
            <person name="Braun E.L."/>
            <person name="Baker S."/>
            <person name="Garre V."/>
            <person name="Horwitz B."/>
            <person name="Torres-Martinez S."/>
            <person name="Idnurm A."/>
            <person name="Herrera-Estrella A."/>
            <person name="Gabaldon T."/>
            <person name="Grigoriev I.V."/>
        </authorList>
    </citation>
    <scope>NUCLEOTIDE SEQUENCE [LARGE SCALE GENOMIC DNA]</scope>
    <source>
        <strain evidence="2">NRRL 1555(-)</strain>
    </source>
</reference>
<proteinExistence type="predicted"/>
<dbReference type="Proteomes" id="UP000077315">
    <property type="component" value="Unassembled WGS sequence"/>
</dbReference>
<keyword evidence="2" id="KW-1185">Reference proteome</keyword>
<dbReference type="AlphaFoldDB" id="A0A167KP17"/>
<accession>A0A167KP17</accession>
<dbReference type="EMBL" id="KV440994">
    <property type="protein sequence ID" value="OAD68545.1"/>
    <property type="molecule type" value="Genomic_DNA"/>
</dbReference>
<sequence>MPNTIFNLSNVHNVLVNSPTKEIKMLPLDVVVKNISRKLCARELKYGETKKHHRAELYISDRNVRLAQKDTKLCYCKATIFIKPYDNSPEVVLICTTNDYTNHVSGDASEIKTLPLSSEAIKIIEDQLKGGSICRNTRISVLKQIEEWA</sequence>
<dbReference type="RefSeq" id="XP_018286585.1">
    <property type="nucleotide sequence ID" value="XM_018436910.1"/>
</dbReference>
<gene>
    <name evidence="1" type="ORF">PHYBLDRAFT_172971</name>
</gene>
<evidence type="ECO:0000313" key="2">
    <source>
        <dbReference type="Proteomes" id="UP000077315"/>
    </source>
</evidence>
<protein>
    <submittedName>
        <fullName evidence="1">Uncharacterized protein</fullName>
    </submittedName>
</protein>
<organism evidence="1 2">
    <name type="scientific">Phycomyces blakesleeanus (strain ATCC 8743b / DSM 1359 / FGSC 10004 / NBRC 33097 / NRRL 1555)</name>
    <dbReference type="NCBI Taxonomy" id="763407"/>
    <lineage>
        <taxon>Eukaryota</taxon>
        <taxon>Fungi</taxon>
        <taxon>Fungi incertae sedis</taxon>
        <taxon>Mucoromycota</taxon>
        <taxon>Mucoromycotina</taxon>
        <taxon>Mucoromycetes</taxon>
        <taxon>Mucorales</taxon>
        <taxon>Phycomycetaceae</taxon>
        <taxon>Phycomyces</taxon>
    </lineage>
</organism>